<evidence type="ECO:0000256" key="3">
    <source>
        <dbReference type="ARBA" id="ARBA00022840"/>
    </source>
</evidence>
<dbReference type="InterPro" id="IPR027417">
    <property type="entry name" value="P-loop_NTPase"/>
</dbReference>
<evidence type="ECO:0000256" key="2">
    <source>
        <dbReference type="ARBA" id="ARBA00022741"/>
    </source>
</evidence>
<dbReference type="Pfam" id="PF22977">
    <property type="entry name" value="WHD"/>
    <property type="match status" value="1"/>
</dbReference>
<evidence type="ECO:0000313" key="5">
    <source>
        <dbReference type="EMBL" id="TCO50582.1"/>
    </source>
</evidence>
<accession>A0A4R2J029</accession>
<dbReference type="InterPro" id="IPR003593">
    <property type="entry name" value="AAA+_ATPase"/>
</dbReference>
<dbReference type="Proteomes" id="UP000295573">
    <property type="component" value="Unassembled WGS sequence"/>
</dbReference>
<dbReference type="Pfam" id="PF00004">
    <property type="entry name" value="AAA"/>
    <property type="match status" value="1"/>
</dbReference>
<dbReference type="GO" id="GO:0005524">
    <property type="term" value="F:ATP binding"/>
    <property type="evidence" value="ECO:0007669"/>
    <property type="project" value="UniProtKB-KW"/>
</dbReference>
<evidence type="ECO:0000256" key="1">
    <source>
        <dbReference type="ARBA" id="ARBA00006914"/>
    </source>
</evidence>
<evidence type="ECO:0000313" key="6">
    <source>
        <dbReference type="Proteomes" id="UP000295573"/>
    </source>
</evidence>
<protein>
    <submittedName>
        <fullName evidence="5">ATPase family protein associated with various cellular activities (AAA)</fullName>
    </submittedName>
</protein>
<dbReference type="RefSeq" id="WP_132146019.1">
    <property type="nucleotide sequence ID" value="NZ_SLWR01000002.1"/>
</dbReference>
<sequence>MSSHLRHLLGRLALVEDRVRALVDLRRAADPAPNDAFRGLYLTPAAIDGILAGRPTAPPDLTDRLAAVEAEADIAEVDGTTPRLRQLVRSFELTELDTEILLAVLAPDLDARFEQLYGYLNDDVSQRRATPRLVFDLLGVPAADPVARGRLDHAAPLIAGGLVEVEGATRPFLTRALRVPDPVTAYLVGGQATEPLLLDVVVPPPLVVYGELEERIVRGLQPGRPVYLRETAGSAACGLAAAAFAKLDLGVLSLDLARVPRDLDPAVFARTAARQARLRSAGILAGSVEAAGVDVLRALAVVPVPVVLTGGATWDPGWAPVVPSVLDAPRLTASQSATLWRALLPTASPELDASAETAAFRLGVDQIARTAEAATVSASLDGVLVTGDVLRAGARSQNGAGLERLARRIQPAVSWHDLVLPDEQLARLRELTIRARHREQVIRGWGMRPGGGRGAGVSALFTGESGTGKTLSAEVIAGDLGVELYVVDLATVVDKYIGETEKNLERVFTEATRVNGVLLFDEADALFGKRSDVQDARDRYANVEVAYLLQRMESFDGLAILTTNLRANLDDAFSRRLDLIVHFPQPSEPERLLLWDRCLGSSVPRAGDLDLSTAARFELSGGDIRSAAVTAAYYAAAGSRPVRLDDLLTAIEHEYTKLGRLPPRCP</sequence>
<name>A0A4R2J029_9ACTN</name>
<proteinExistence type="inferred from homology"/>
<comment type="similarity">
    <text evidence="1">Belongs to the AAA ATPase family.</text>
</comment>
<dbReference type="SUPFAM" id="SSF52540">
    <property type="entry name" value="P-loop containing nucleoside triphosphate hydrolases"/>
    <property type="match status" value="1"/>
</dbReference>
<keyword evidence="6" id="KW-1185">Reference proteome</keyword>
<dbReference type="AlphaFoldDB" id="A0A4R2J029"/>
<dbReference type="CDD" id="cd19481">
    <property type="entry name" value="RecA-like_protease"/>
    <property type="match status" value="1"/>
</dbReference>
<reference evidence="5 6" key="1">
    <citation type="journal article" date="2015" name="Stand. Genomic Sci.">
        <title>Genomic Encyclopedia of Bacterial and Archaeal Type Strains, Phase III: the genomes of soil and plant-associated and newly described type strains.</title>
        <authorList>
            <person name="Whitman W.B."/>
            <person name="Woyke T."/>
            <person name="Klenk H.P."/>
            <person name="Zhou Y."/>
            <person name="Lilburn T.G."/>
            <person name="Beck B.J."/>
            <person name="De Vos P."/>
            <person name="Vandamme P."/>
            <person name="Eisen J.A."/>
            <person name="Garrity G."/>
            <person name="Hugenholtz P."/>
            <person name="Kyrpides N.C."/>
        </authorList>
    </citation>
    <scope>NUCLEOTIDE SEQUENCE [LARGE SCALE GENOMIC DNA]</scope>
    <source>
        <strain evidence="5 6">VKM Ac-2541</strain>
    </source>
</reference>
<dbReference type="PANTHER" id="PTHR23073">
    <property type="entry name" value="26S PROTEASOME REGULATORY SUBUNIT"/>
    <property type="match status" value="1"/>
</dbReference>
<dbReference type="EMBL" id="SLWR01000002">
    <property type="protein sequence ID" value="TCO50582.1"/>
    <property type="molecule type" value="Genomic_DNA"/>
</dbReference>
<dbReference type="InterPro" id="IPR054472">
    <property type="entry name" value="WHD"/>
</dbReference>
<dbReference type="InterPro" id="IPR003959">
    <property type="entry name" value="ATPase_AAA_core"/>
</dbReference>
<dbReference type="SMART" id="SM00382">
    <property type="entry name" value="AAA"/>
    <property type="match status" value="1"/>
</dbReference>
<keyword evidence="2" id="KW-0547">Nucleotide-binding</keyword>
<feature type="domain" description="AAA+ ATPase" evidence="4">
    <location>
        <begin position="455"/>
        <end position="587"/>
    </location>
</feature>
<dbReference type="OrthoDB" id="9802352at2"/>
<dbReference type="GO" id="GO:0016887">
    <property type="term" value="F:ATP hydrolysis activity"/>
    <property type="evidence" value="ECO:0007669"/>
    <property type="project" value="InterPro"/>
</dbReference>
<keyword evidence="3" id="KW-0067">ATP-binding</keyword>
<dbReference type="InterPro" id="IPR050221">
    <property type="entry name" value="26S_Proteasome_ATPase"/>
</dbReference>
<comment type="caution">
    <text evidence="5">The sequence shown here is derived from an EMBL/GenBank/DDBJ whole genome shotgun (WGS) entry which is preliminary data.</text>
</comment>
<dbReference type="Gene3D" id="3.40.50.300">
    <property type="entry name" value="P-loop containing nucleotide triphosphate hydrolases"/>
    <property type="match status" value="1"/>
</dbReference>
<gene>
    <name evidence="5" type="ORF">EV646_102656</name>
</gene>
<organism evidence="5 6">
    <name type="scientific">Kribbella antiqua</name>
    <dbReference type="NCBI Taxonomy" id="2512217"/>
    <lineage>
        <taxon>Bacteria</taxon>
        <taxon>Bacillati</taxon>
        <taxon>Actinomycetota</taxon>
        <taxon>Actinomycetes</taxon>
        <taxon>Propionibacteriales</taxon>
        <taxon>Kribbellaceae</taxon>
        <taxon>Kribbella</taxon>
    </lineage>
</organism>
<evidence type="ECO:0000259" key="4">
    <source>
        <dbReference type="SMART" id="SM00382"/>
    </source>
</evidence>